<feature type="chain" id="PRO_5040308801" description="Partial AB-hydrolase lipase domain-containing protein" evidence="1">
    <location>
        <begin position="17"/>
        <end position="324"/>
    </location>
</feature>
<evidence type="ECO:0000259" key="2">
    <source>
        <dbReference type="Pfam" id="PF04083"/>
    </source>
</evidence>
<dbReference type="GO" id="GO:0006629">
    <property type="term" value="P:lipid metabolic process"/>
    <property type="evidence" value="ECO:0007669"/>
    <property type="project" value="InterPro"/>
</dbReference>
<evidence type="ECO:0000313" key="4">
    <source>
        <dbReference type="Proteomes" id="UP001152562"/>
    </source>
</evidence>
<evidence type="ECO:0000256" key="1">
    <source>
        <dbReference type="SAM" id="SignalP"/>
    </source>
</evidence>
<keyword evidence="1" id="KW-0732">Signal</keyword>
<proteinExistence type="predicted"/>
<sequence length="324" mass="36127">MLRSLVVLVCVVSALAGQSPNAAFVEELVELYNDGRFSDNLQEDASLDVPELVRKYGYPLEEHTVETSDGYILTMHRIPHGREASNDTGQKPVVFMMHGLLSSSADYVLMGPGSGLAPVAFMANNRNLLLNALAPFARSLSRLANLIGIGEFMPNRLIYTWAGQALCKDEALFQPICSSILFLIAGWNEKQHNATMLPVIFGHTPAGASVRQFAHYGQGISGNKFRRFDHGMAKNLRMYGRISAPDYDLRKITTPVFLHYSTNDPLAHVNDVDKLWSELKNPVGKFKVQENTFSHLDFMYGIDARALVYNRVISFLRVMDSLEV</sequence>
<evidence type="ECO:0000313" key="3">
    <source>
        <dbReference type="EMBL" id="CAH4028685.1"/>
    </source>
</evidence>
<dbReference type="EMBL" id="CALOZG010000005">
    <property type="protein sequence ID" value="CAH4028685.1"/>
    <property type="molecule type" value="Genomic_DNA"/>
</dbReference>
<keyword evidence="4" id="KW-1185">Reference proteome</keyword>
<accession>A0A9P0TAR4</accession>
<dbReference type="InterPro" id="IPR006693">
    <property type="entry name" value="AB_hydrolase_lipase"/>
</dbReference>
<dbReference type="Pfam" id="PF04083">
    <property type="entry name" value="Abhydro_lipase"/>
    <property type="match status" value="1"/>
</dbReference>
<dbReference type="InterPro" id="IPR029058">
    <property type="entry name" value="AB_hydrolase_fold"/>
</dbReference>
<dbReference type="Proteomes" id="UP001152562">
    <property type="component" value="Unassembled WGS sequence"/>
</dbReference>
<organism evidence="3 4">
    <name type="scientific">Pieris brassicae</name>
    <name type="common">White butterfly</name>
    <name type="synonym">Large white butterfly</name>
    <dbReference type="NCBI Taxonomy" id="7116"/>
    <lineage>
        <taxon>Eukaryota</taxon>
        <taxon>Metazoa</taxon>
        <taxon>Ecdysozoa</taxon>
        <taxon>Arthropoda</taxon>
        <taxon>Hexapoda</taxon>
        <taxon>Insecta</taxon>
        <taxon>Pterygota</taxon>
        <taxon>Neoptera</taxon>
        <taxon>Endopterygota</taxon>
        <taxon>Lepidoptera</taxon>
        <taxon>Glossata</taxon>
        <taxon>Ditrysia</taxon>
        <taxon>Papilionoidea</taxon>
        <taxon>Pieridae</taxon>
        <taxon>Pierinae</taxon>
        <taxon>Pieris</taxon>
    </lineage>
</organism>
<protein>
    <recommendedName>
        <fullName evidence="2">Partial AB-hydrolase lipase domain-containing protein</fullName>
    </recommendedName>
</protein>
<dbReference type="Gene3D" id="3.40.50.1820">
    <property type="entry name" value="alpha/beta hydrolase"/>
    <property type="match status" value="2"/>
</dbReference>
<feature type="signal peptide" evidence="1">
    <location>
        <begin position="1"/>
        <end position="16"/>
    </location>
</feature>
<gene>
    <name evidence="3" type="ORF">PIBRA_LOCUS5493</name>
</gene>
<dbReference type="AlphaFoldDB" id="A0A9P0TAR4"/>
<name>A0A9P0TAR4_PIEBR</name>
<reference evidence="3" key="1">
    <citation type="submission" date="2022-05" db="EMBL/GenBank/DDBJ databases">
        <authorList>
            <person name="Okamura Y."/>
        </authorList>
    </citation>
    <scope>NUCLEOTIDE SEQUENCE</scope>
</reference>
<dbReference type="PANTHER" id="PTHR11005">
    <property type="entry name" value="LYSOSOMAL ACID LIPASE-RELATED"/>
    <property type="match status" value="1"/>
</dbReference>
<dbReference type="SUPFAM" id="SSF53474">
    <property type="entry name" value="alpha/beta-Hydrolases"/>
    <property type="match status" value="1"/>
</dbReference>
<feature type="domain" description="Partial AB-hydrolase lipase" evidence="2">
    <location>
        <begin position="49"/>
        <end position="110"/>
    </location>
</feature>
<comment type="caution">
    <text evidence="3">The sequence shown here is derived from an EMBL/GenBank/DDBJ whole genome shotgun (WGS) entry which is preliminary data.</text>
</comment>